<evidence type="ECO:0000259" key="4">
    <source>
        <dbReference type="Pfam" id="PF04355"/>
    </source>
</evidence>
<dbReference type="InterPro" id="IPR037873">
    <property type="entry name" value="BamE-like"/>
</dbReference>
<dbReference type="Pfam" id="PF04355">
    <property type="entry name" value="BamE"/>
    <property type="match status" value="1"/>
</dbReference>
<feature type="compositionally biased region" description="Low complexity" evidence="3">
    <location>
        <begin position="64"/>
        <end position="83"/>
    </location>
</feature>
<accession>A5FV68</accession>
<feature type="region of interest" description="Disordered" evidence="3">
    <location>
        <begin position="1"/>
        <end position="88"/>
    </location>
</feature>
<keyword evidence="2" id="KW-0472">Membrane</keyword>
<keyword evidence="6" id="KW-1185">Reference proteome</keyword>
<dbReference type="GO" id="GO:0019867">
    <property type="term" value="C:outer membrane"/>
    <property type="evidence" value="ECO:0007669"/>
    <property type="project" value="InterPro"/>
</dbReference>
<dbReference type="eggNOG" id="COG2913">
    <property type="taxonomic scope" value="Bacteria"/>
</dbReference>
<evidence type="ECO:0000313" key="6">
    <source>
        <dbReference type="Proteomes" id="UP000000245"/>
    </source>
</evidence>
<dbReference type="AlphaFoldDB" id="A5FV68"/>
<dbReference type="HOGENOM" id="CLU_747271_0_0_5"/>
<dbReference type="Gene3D" id="3.30.1450.10">
    <property type="match status" value="1"/>
</dbReference>
<evidence type="ECO:0000256" key="1">
    <source>
        <dbReference type="ARBA" id="ARBA00022729"/>
    </source>
</evidence>
<dbReference type="InterPro" id="IPR007450">
    <property type="entry name" value="BamE_dom"/>
</dbReference>
<feature type="domain" description="Outer membrane protein assembly factor BamE" evidence="4">
    <location>
        <begin position="239"/>
        <end position="314"/>
    </location>
</feature>
<organism evidence="5 6">
    <name type="scientific">Acidiphilium cryptum (strain JF-5)</name>
    <dbReference type="NCBI Taxonomy" id="349163"/>
    <lineage>
        <taxon>Bacteria</taxon>
        <taxon>Pseudomonadati</taxon>
        <taxon>Pseudomonadota</taxon>
        <taxon>Alphaproteobacteria</taxon>
        <taxon>Acetobacterales</taxon>
        <taxon>Acidocellaceae</taxon>
        <taxon>Acidiphilium</taxon>
    </lineage>
</organism>
<reference evidence="5 6" key="1">
    <citation type="submission" date="2007-05" db="EMBL/GenBank/DDBJ databases">
        <title>Complete sequence of chromosome of Acidiphilium cryptum JF-5.</title>
        <authorList>
            <consortium name="US DOE Joint Genome Institute"/>
            <person name="Copeland A."/>
            <person name="Lucas S."/>
            <person name="Lapidus A."/>
            <person name="Barry K."/>
            <person name="Detter J.C."/>
            <person name="Glavina del Rio T."/>
            <person name="Hammon N."/>
            <person name="Israni S."/>
            <person name="Dalin E."/>
            <person name="Tice H."/>
            <person name="Pitluck S."/>
            <person name="Sims D."/>
            <person name="Brettin T."/>
            <person name="Bruce D."/>
            <person name="Han C."/>
            <person name="Schmutz J."/>
            <person name="Larimer F."/>
            <person name="Land M."/>
            <person name="Hauser L."/>
            <person name="Kyrpides N."/>
            <person name="Kim E."/>
            <person name="Magnuson T."/>
            <person name="Richardson P."/>
        </authorList>
    </citation>
    <scope>NUCLEOTIDE SEQUENCE [LARGE SCALE GENOMIC DNA]</scope>
    <source>
        <strain evidence="5 6">JF-5</strain>
    </source>
</reference>
<feature type="compositionally biased region" description="Low complexity" evidence="3">
    <location>
        <begin position="1"/>
        <end position="21"/>
    </location>
</feature>
<evidence type="ECO:0000313" key="5">
    <source>
        <dbReference type="EMBL" id="ABQ29500.1"/>
    </source>
</evidence>
<proteinExistence type="predicted"/>
<keyword evidence="1" id="KW-0732">Signal</keyword>
<dbReference type="EMBL" id="CP000697">
    <property type="protein sequence ID" value="ABQ29500.1"/>
    <property type="molecule type" value="Genomic_DNA"/>
</dbReference>
<dbReference type="KEGG" id="acr:Acry_0272"/>
<evidence type="ECO:0000256" key="3">
    <source>
        <dbReference type="SAM" id="MobiDB-lite"/>
    </source>
</evidence>
<dbReference type="Proteomes" id="UP000000245">
    <property type="component" value="Chromosome"/>
</dbReference>
<feature type="compositionally biased region" description="Low complexity" evidence="3">
    <location>
        <begin position="41"/>
        <end position="55"/>
    </location>
</feature>
<gene>
    <name evidence="5" type="ordered locus">Acry_0272</name>
</gene>
<dbReference type="STRING" id="349163.Acry_0272"/>
<protein>
    <submittedName>
        <fullName evidence="5">SmpA/OmlA domain protein</fullName>
    </submittedName>
</protein>
<sequence length="370" mass="37727">MPVAQSGRRSRASAAKGCASSLAPVPEAAGGSAPGRRGYGSRASASCSTSSAPRSNTVPSATMSSGASGSREPASSGSPPASSRKLVRSAMVCSTGSSETTQLWMTWAASSSLASAWSGPMRLMWNLPDSASTAGMPNCRAIAARASASASIVTSCAASPRRARSKCRDSGNGGASVIMKYWRILHDDGSSPIEPGPAATRGSSRVRRLATKLRPLFPLLLLPALAGCALFTAQPRYRGTAVTEAQLKQLTPGVSTEADATALLGSPTLRETFHDHDWLYVSQVTKPRIGQTLGVEKQQVVVLDFTGNGVLKSIRRVGGKQAVHVAMAGGRTHAPGGHASFLQQLVGGVGHYNPGLGAGSAGGLGGGSGF</sequence>
<evidence type="ECO:0000256" key="2">
    <source>
        <dbReference type="ARBA" id="ARBA00023136"/>
    </source>
</evidence>
<name>A5FV68_ACICJ</name>